<proteinExistence type="predicted"/>
<reference evidence="1" key="1">
    <citation type="journal article" date="2020" name="Stud. Mycol.">
        <title>101 Dothideomycetes genomes: a test case for predicting lifestyles and emergence of pathogens.</title>
        <authorList>
            <person name="Haridas S."/>
            <person name="Albert R."/>
            <person name="Binder M."/>
            <person name="Bloem J."/>
            <person name="Labutti K."/>
            <person name="Salamov A."/>
            <person name="Andreopoulos B."/>
            <person name="Baker S."/>
            <person name="Barry K."/>
            <person name="Bills G."/>
            <person name="Bluhm B."/>
            <person name="Cannon C."/>
            <person name="Castanera R."/>
            <person name="Culley D."/>
            <person name="Daum C."/>
            <person name="Ezra D."/>
            <person name="Gonzalez J."/>
            <person name="Henrissat B."/>
            <person name="Kuo A."/>
            <person name="Liang C."/>
            <person name="Lipzen A."/>
            <person name="Lutzoni F."/>
            <person name="Magnuson J."/>
            <person name="Mondo S."/>
            <person name="Nolan M."/>
            <person name="Ohm R."/>
            <person name="Pangilinan J."/>
            <person name="Park H.-J."/>
            <person name="Ramirez L."/>
            <person name="Alfaro M."/>
            <person name="Sun H."/>
            <person name="Tritt A."/>
            <person name="Yoshinaga Y."/>
            <person name="Zwiers L.-H."/>
            <person name="Turgeon B."/>
            <person name="Goodwin S."/>
            <person name="Spatafora J."/>
            <person name="Crous P."/>
            <person name="Grigoriev I."/>
        </authorList>
    </citation>
    <scope>NUCLEOTIDE SEQUENCE</scope>
    <source>
        <strain evidence="1">ATCC 200398</strain>
    </source>
</reference>
<evidence type="ECO:0000313" key="2">
    <source>
        <dbReference type="Proteomes" id="UP000799755"/>
    </source>
</evidence>
<gene>
    <name evidence="1" type="ORF">BDR25DRAFT_359036</name>
</gene>
<dbReference type="Proteomes" id="UP000799755">
    <property type="component" value="Unassembled WGS sequence"/>
</dbReference>
<evidence type="ECO:0000313" key="1">
    <source>
        <dbReference type="EMBL" id="KAF2466982.1"/>
    </source>
</evidence>
<protein>
    <submittedName>
        <fullName evidence="1">Uncharacterized protein</fullName>
    </submittedName>
</protein>
<accession>A0ACB6QJD6</accession>
<organism evidence="1 2">
    <name type="scientific">Lindgomyces ingoldianus</name>
    <dbReference type="NCBI Taxonomy" id="673940"/>
    <lineage>
        <taxon>Eukaryota</taxon>
        <taxon>Fungi</taxon>
        <taxon>Dikarya</taxon>
        <taxon>Ascomycota</taxon>
        <taxon>Pezizomycotina</taxon>
        <taxon>Dothideomycetes</taxon>
        <taxon>Pleosporomycetidae</taxon>
        <taxon>Pleosporales</taxon>
        <taxon>Lindgomycetaceae</taxon>
        <taxon>Lindgomyces</taxon>
    </lineage>
</organism>
<dbReference type="EMBL" id="MU003522">
    <property type="protein sequence ID" value="KAF2466982.1"/>
    <property type="molecule type" value="Genomic_DNA"/>
</dbReference>
<keyword evidence="2" id="KW-1185">Reference proteome</keyword>
<sequence length="240" mass="25927">MRGQASRDTEELIMRGPRDAAYVGVQMTESPCPRSQELKTLTGWLSGQKAVGLLGRRLLCGESKPVNGVRNGATVQWPPAMLSQKEAASDITPVSLGNGKLRSIRHTSRKSTSAREGHTRSEKLAAGYLLADMTDHMHAHKYTYCIYCSPSSGYLGPGNIPCFSIHKSSRANLQAHAFAYAPTVKRKGTAMVPMLVIDRSIASHPSKFSESFVLICLPANSESTLSLSHGVRVAAPAFKS</sequence>
<comment type="caution">
    <text evidence="1">The sequence shown here is derived from an EMBL/GenBank/DDBJ whole genome shotgun (WGS) entry which is preliminary data.</text>
</comment>
<name>A0ACB6QJD6_9PLEO</name>